<name>A0A0F9JYH3_9ZZZZ</name>
<evidence type="ECO:0000313" key="2">
    <source>
        <dbReference type="EMBL" id="KKM03973.1"/>
    </source>
</evidence>
<protein>
    <submittedName>
        <fullName evidence="2">Uncharacterized protein</fullName>
    </submittedName>
</protein>
<dbReference type="AlphaFoldDB" id="A0A0F9JYH3"/>
<sequence length="148" mass="16243">MEPDNVVAEEEGTETESAETYIKAGTGYVDEDGVKQRLTAGFTFNPGQDLTEACELYGEEVVYQRYLRGVIKDGGNAIRSDLVKRLEAGETPSTIEAATSEGLKTWRPDVSRRPTSKKDPAENILANFANLSPEKQQEIIAELMEKAG</sequence>
<gene>
    <name evidence="2" type="ORF">LCGC14_1769080</name>
</gene>
<reference evidence="2" key="1">
    <citation type="journal article" date="2015" name="Nature">
        <title>Complex archaea that bridge the gap between prokaryotes and eukaryotes.</title>
        <authorList>
            <person name="Spang A."/>
            <person name="Saw J.H."/>
            <person name="Jorgensen S.L."/>
            <person name="Zaremba-Niedzwiedzka K."/>
            <person name="Martijn J."/>
            <person name="Lind A.E."/>
            <person name="van Eijk R."/>
            <person name="Schleper C."/>
            <person name="Guy L."/>
            <person name="Ettema T.J."/>
        </authorList>
    </citation>
    <scope>NUCLEOTIDE SEQUENCE</scope>
</reference>
<feature type="compositionally biased region" description="Basic and acidic residues" evidence="1">
    <location>
        <begin position="104"/>
        <end position="120"/>
    </location>
</feature>
<organism evidence="2">
    <name type="scientific">marine sediment metagenome</name>
    <dbReference type="NCBI Taxonomy" id="412755"/>
    <lineage>
        <taxon>unclassified sequences</taxon>
        <taxon>metagenomes</taxon>
        <taxon>ecological metagenomes</taxon>
    </lineage>
</organism>
<dbReference type="EMBL" id="LAZR01016562">
    <property type="protein sequence ID" value="KKM03973.1"/>
    <property type="molecule type" value="Genomic_DNA"/>
</dbReference>
<evidence type="ECO:0000256" key="1">
    <source>
        <dbReference type="SAM" id="MobiDB-lite"/>
    </source>
</evidence>
<comment type="caution">
    <text evidence="2">The sequence shown here is derived from an EMBL/GenBank/DDBJ whole genome shotgun (WGS) entry which is preliminary data.</text>
</comment>
<accession>A0A0F9JYH3</accession>
<feature type="region of interest" description="Disordered" evidence="1">
    <location>
        <begin position="93"/>
        <end position="120"/>
    </location>
</feature>
<proteinExistence type="predicted"/>